<dbReference type="Pfam" id="PF00582">
    <property type="entry name" value="Usp"/>
    <property type="match status" value="2"/>
</dbReference>
<feature type="transmembrane region" description="Helical" evidence="9">
    <location>
        <begin position="267"/>
        <end position="285"/>
    </location>
</feature>
<feature type="transmembrane region" description="Helical" evidence="9">
    <location>
        <begin position="192"/>
        <end position="210"/>
    </location>
</feature>
<dbReference type="Gene3D" id="3.40.50.12370">
    <property type="match status" value="1"/>
</dbReference>
<feature type="transmembrane region" description="Helical" evidence="9">
    <location>
        <begin position="156"/>
        <end position="180"/>
    </location>
</feature>
<dbReference type="SUPFAM" id="SSF81340">
    <property type="entry name" value="Clc chloride channel"/>
    <property type="match status" value="1"/>
</dbReference>
<evidence type="ECO:0000259" key="10">
    <source>
        <dbReference type="PROSITE" id="PS51371"/>
    </source>
</evidence>
<organism evidence="11 12">
    <name type="scientific">Trichocoleus desertorum GB2-A4</name>
    <dbReference type="NCBI Taxonomy" id="2933944"/>
    <lineage>
        <taxon>Bacteria</taxon>
        <taxon>Bacillati</taxon>
        <taxon>Cyanobacteriota</taxon>
        <taxon>Cyanophyceae</taxon>
        <taxon>Leptolyngbyales</taxon>
        <taxon>Trichocoleusaceae</taxon>
        <taxon>Trichocoleus</taxon>
    </lineage>
</organism>
<dbReference type="InterPro" id="IPR046342">
    <property type="entry name" value="CBS_dom_sf"/>
</dbReference>
<keyword evidence="2" id="KW-0813">Transport</keyword>
<evidence type="ECO:0000256" key="8">
    <source>
        <dbReference type="PROSITE-ProRule" id="PRU00703"/>
    </source>
</evidence>
<feature type="transmembrane region" description="Helical" evidence="9">
    <location>
        <begin position="58"/>
        <end position="77"/>
    </location>
</feature>
<evidence type="ECO:0000256" key="1">
    <source>
        <dbReference type="ARBA" id="ARBA00004141"/>
    </source>
</evidence>
<feature type="transmembrane region" description="Helical" evidence="9">
    <location>
        <begin position="230"/>
        <end position="255"/>
    </location>
</feature>
<feature type="transmembrane region" description="Helical" evidence="9">
    <location>
        <begin position="332"/>
        <end position="354"/>
    </location>
</feature>
<dbReference type="EMBL" id="JAMPKM010000001">
    <property type="protein sequence ID" value="MEP0816123.1"/>
    <property type="molecule type" value="Genomic_DNA"/>
</dbReference>
<evidence type="ECO:0000313" key="11">
    <source>
        <dbReference type="EMBL" id="MEP0816123.1"/>
    </source>
</evidence>
<dbReference type="PANTHER" id="PTHR45711:SF10">
    <property type="entry name" value="CHLORIDE CHANNEL PROTEIN"/>
    <property type="match status" value="1"/>
</dbReference>
<feature type="transmembrane region" description="Helical" evidence="9">
    <location>
        <begin position="20"/>
        <end position="38"/>
    </location>
</feature>
<proteinExistence type="predicted"/>
<protein>
    <submittedName>
        <fullName evidence="11">Chloride channel protein</fullName>
    </submittedName>
</protein>
<keyword evidence="12" id="KW-1185">Reference proteome</keyword>
<keyword evidence="4 9" id="KW-1133">Transmembrane helix</keyword>
<evidence type="ECO:0000256" key="3">
    <source>
        <dbReference type="ARBA" id="ARBA00022692"/>
    </source>
</evidence>
<dbReference type="SUPFAM" id="SSF54631">
    <property type="entry name" value="CBS-domain pair"/>
    <property type="match status" value="1"/>
</dbReference>
<dbReference type="InterPro" id="IPR006016">
    <property type="entry name" value="UspA"/>
</dbReference>
<feature type="transmembrane region" description="Helical" evidence="9">
    <location>
        <begin position="374"/>
        <end position="397"/>
    </location>
</feature>
<dbReference type="Proteomes" id="UP001464891">
    <property type="component" value="Unassembled WGS sequence"/>
</dbReference>
<evidence type="ECO:0000256" key="6">
    <source>
        <dbReference type="ARBA" id="ARBA00023136"/>
    </source>
</evidence>
<keyword evidence="5" id="KW-0406">Ion transport</keyword>
<feature type="transmembrane region" description="Helical" evidence="9">
    <location>
        <begin position="305"/>
        <end position="325"/>
    </location>
</feature>
<evidence type="ECO:0000313" key="12">
    <source>
        <dbReference type="Proteomes" id="UP001464891"/>
    </source>
</evidence>
<dbReference type="InterPro" id="IPR000644">
    <property type="entry name" value="CBS_dom"/>
</dbReference>
<dbReference type="SUPFAM" id="SSF52402">
    <property type="entry name" value="Adenine nucleotide alpha hydrolases-like"/>
    <property type="match status" value="2"/>
</dbReference>
<accession>A0ABV0J2Y3</accession>
<dbReference type="CDD" id="cd00293">
    <property type="entry name" value="USP-like"/>
    <property type="match status" value="1"/>
</dbReference>
<keyword evidence="3 9" id="KW-0812">Transmembrane</keyword>
<dbReference type="PANTHER" id="PTHR45711">
    <property type="entry name" value="CHLORIDE CHANNEL PROTEIN"/>
    <property type="match status" value="1"/>
</dbReference>
<evidence type="ECO:0000256" key="7">
    <source>
        <dbReference type="ARBA" id="ARBA00023214"/>
    </source>
</evidence>
<evidence type="ECO:0000256" key="4">
    <source>
        <dbReference type="ARBA" id="ARBA00022989"/>
    </source>
</evidence>
<feature type="domain" description="CBS" evidence="10">
    <location>
        <begin position="523"/>
        <end position="580"/>
    </location>
</feature>
<dbReference type="Pfam" id="PF00654">
    <property type="entry name" value="Voltage_CLC"/>
    <property type="match status" value="1"/>
</dbReference>
<evidence type="ECO:0000256" key="9">
    <source>
        <dbReference type="SAM" id="Phobius"/>
    </source>
</evidence>
<dbReference type="InterPro" id="IPR001807">
    <property type="entry name" value="ClC"/>
</dbReference>
<feature type="domain" description="CBS" evidence="10">
    <location>
        <begin position="460"/>
        <end position="515"/>
    </location>
</feature>
<evidence type="ECO:0000256" key="2">
    <source>
        <dbReference type="ARBA" id="ARBA00022448"/>
    </source>
</evidence>
<keyword evidence="7" id="KW-0868">Chloride</keyword>
<dbReference type="PROSITE" id="PS51371">
    <property type="entry name" value="CBS"/>
    <property type="match status" value="2"/>
</dbReference>
<dbReference type="PRINTS" id="PR00762">
    <property type="entry name" value="CLCHANNEL"/>
</dbReference>
<comment type="caution">
    <text evidence="11">The sequence shown here is derived from an EMBL/GenBank/DDBJ whole genome shotgun (WGS) entry which is preliminary data.</text>
</comment>
<gene>
    <name evidence="11" type="ORF">NC998_03320</name>
</gene>
<keyword evidence="6 9" id="KW-0472">Membrane</keyword>
<dbReference type="Gene3D" id="1.10.3080.10">
    <property type="entry name" value="Clc chloride channel"/>
    <property type="match status" value="1"/>
</dbReference>
<dbReference type="Gene3D" id="3.10.580.10">
    <property type="entry name" value="CBS-domain"/>
    <property type="match status" value="1"/>
</dbReference>
<feature type="transmembrane region" description="Helical" evidence="9">
    <location>
        <begin position="97"/>
        <end position="119"/>
    </location>
</feature>
<keyword evidence="8" id="KW-0129">CBS domain</keyword>
<comment type="subcellular location">
    <subcellularLocation>
        <location evidence="1">Membrane</location>
        <topology evidence="1">Multi-pass membrane protein</topology>
    </subcellularLocation>
</comment>
<dbReference type="CDD" id="cd01031">
    <property type="entry name" value="EriC"/>
    <property type="match status" value="1"/>
</dbReference>
<reference evidence="11 12" key="1">
    <citation type="submission" date="2022-04" db="EMBL/GenBank/DDBJ databases">
        <title>Positive selection, recombination, and allopatry shape intraspecific diversity of widespread and dominant cyanobacteria.</title>
        <authorList>
            <person name="Wei J."/>
            <person name="Shu W."/>
            <person name="Hu C."/>
        </authorList>
    </citation>
    <scope>NUCLEOTIDE SEQUENCE [LARGE SCALE GENOMIC DNA]</scope>
    <source>
        <strain evidence="11 12">GB2-A4</strain>
    </source>
</reference>
<evidence type="ECO:0000256" key="5">
    <source>
        <dbReference type="ARBA" id="ARBA00023065"/>
    </source>
</evidence>
<feature type="transmembrane region" description="Helical" evidence="9">
    <location>
        <begin position="404"/>
        <end position="421"/>
    </location>
</feature>
<name>A0ABV0J2Y3_9CYAN</name>
<dbReference type="Pfam" id="PF00571">
    <property type="entry name" value="CBS"/>
    <property type="match status" value="2"/>
</dbReference>
<dbReference type="InterPro" id="IPR014743">
    <property type="entry name" value="Cl-channel_core"/>
</dbReference>
<dbReference type="SMART" id="SM00116">
    <property type="entry name" value="CBS"/>
    <property type="match status" value="2"/>
</dbReference>
<sequence>MWYLSLPQHLRQFLRPKRLAIFEACAIGLVSALAAVLLKQGSGWLGGWRITAGHTFPAWLVLPTIGLIGGSLTGWLIQRLAPEASGSGIPQVKAALAYVPIALNLRVALVKLVTTMLSLGSGLTLGRQGPTVQVGAALAAQFSRWVPTSPDYQRQLLAAGAAAGLAAGFNAPIAGVIFVVEELLQDVSNLTLGTAILASFVGGVVSRLLGGHGLNMILTTSNAKFSLAEIPLFLLLGVLAGLLGALFCKGIFVSLDLNRKLLRTGGLPLRIGLAGLLSGLVLAFLPASLRDNTGLQEFLVTGGAGWQITALAFVTKFLLTLVAYGSGAPGGLFAPSLILGSALGYLVSLGAEALQTLLGVPPDLAIAIGSPTTYALTGMGAFFSAVTRGPITAIVIVFEMTTDFNLVLPLMMGSVVAYLVAEAIASGSIYKRLLAWNGIYLEQEAPIEGRLSGLTAADIMQRRVETLSSQMILEEVVQAFSRSHHRGFPVVDQGKLVGIVTQTDLGNIAQQQLSETMPLRALMTPQPVTVNPKDPLSHVLYLLNSYKISRLPVTEGRKLVGIITRADIIRAQSDQLSGKTEQLGPQPEASYVVYQTRSPALGRGRLLLPLSNPQTAASLIRLATAIARDRNLEIECLQVVLIPRSNSPAETAVSTAKSRRLLRQAENLGRAWQIPVHTQIRVAHDVSQAILETIKDRHIDLILMGWKGTTATPGRVFGGAVDTVIRQASCDVVLARLRGTETFNRWLVPIAGGPNAQYAVQLLPALTSLGETPLVKLCQVFEPNQQEPNTSILDQAARSLDRRLATPVIVTPVWGASVSEAVVKLAQKERCDVIALGASREGMLQQAIKGNIPEAIARNSQCTVILVRRAIA</sequence>
<dbReference type="RefSeq" id="WP_190431825.1">
    <property type="nucleotide sequence ID" value="NZ_JAMPKM010000001.1"/>
</dbReference>